<dbReference type="EMBL" id="LT629749">
    <property type="protein sequence ID" value="SDT23530.1"/>
    <property type="molecule type" value="Genomic_DNA"/>
</dbReference>
<dbReference type="OrthoDB" id="9761935at2"/>
<reference evidence="2 3" key="1">
    <citation type="submission" date="2016-10" db="EMBL/GenBank/DDBJ databases">
        <authorList>
            <person name="de Groot N.N."/>
        </authorList>
    </citation>
    <scope>NUCLEOTIDE SEQUENCE [LARGE SCALE GENOMIC DNA]</scope>
    <source>
        <strain evidence="2 3">DSM 21741</strain>
    </source>
</reference>
<dbReference type="InterPro" id="IPR011990">
    <property type="entry name" value="TPR-like_helical_dom_sf"/>
</dbReference>
<dbReference type="InterPro" id="IPR024983">
    <property type="entry name" value="CHAT_dom"/>
</dbReference>
<gene>
    <name evidence="2" type="ORF">SAMN04488543_3395</name>
</gene>
<keyword evidence="3" id="KW-1185">Reference proteome</keyword>
<dbReference type="Pfam" id="PF12770">
    <property type="entry name" value="CHAT"/>
    <property type="match status" value="1"/>
</dbReference>
<protein>
    <submittedName>
        <fullName evidence="2">CHAT domain-containing protein</fullName>
    </submittedName>
</protein>
<dbReference type="RefSeq" id="WP_091414298.1">
    <property type="nucleotide sequence ID" value="NZ_LT629749.1"/>
</dbReference>
<feature type="domain" description="CHAT" evidence="1">
    <location>
        <begin position="603"/>
        <end position="823"/>
    </location>
</feature>
<dbReference type="SUPFAM" id="SSF48452">
    <property type="entry name" value="TPR-like"/>
    <property type="match status" value="1"/>
</dbReference>
<organism evidence="2 3">
    <name type="scientific">Friedmanniella luteola</name>
    <dbReference type="NCBI Taxonomy" id="546871"/>
    <lineage>
        <taxon>Bacteria</taxon>
        <taxon>Bacillati</taxon>
        <taxon>Actinomycetota</taxon>
        <taxon>Actinomycetes</taxon>
        <taxon>Propionibacteriales</taxon>
        <taxon>Nocardioidaceae</taxon>
        <taxon>Friedmanniella</taxon>
    </lineage>
</organism>
<dbReference type="Gene3D" id="1.25.40.10">
    <property type="entry name" value="Tetratricopeptide repeat domain"/>
    <property type="match status" value="1"/>
</dbReference>
<accession>A0A1H1YQA4</accession>
<evidence type="ECO:0000313" key="2">
    <source>
        <dbReference type="EMBL" id="SDT23530.1"/>
    </source>
</evidence>
<name>A0A1H1YQA4_9ACTN</name>
<dbReference type="Proteomes" id="UP000199092">
    <property type="component" value="Chromosome I"/>
</dbReference>
<evidence type="ECO:0000313" key="3">
    <source>
        <dbReference type="Proteomes" id="UP000199092"/>
    </source>
</evidence>
<evidence type="ECO:0000259" key="1">
    <source>
        <dbReference type="Pfam" id="PF12770"/>
    </source>
</evidence>
<dbReference type="AlphaFoldDB" id="A0A1H1YQA4"/>
<proteinExistence type="predicted"/>
<sequence>MLPQAAAAHRRAQAQCDRGRFDLAHRGLLRALDLLDRSPEPAAEVRAVRVRVLMTLAVVEEETTGDGGSRLQDARRLVEGVDDAELRFAVHNAAATRALRRGDHPAALAEFAAAERLLAAASPRDAAILHLNRGNLALQRLDLPAARRDLERAVQLTTGAEDAGQRSVAFMAAHNLGYLEHLRGNLPRALQLMDEAATLSAGTSLAISGLDRARVLIEAGLTDAADAVLARAEQEFRRGRLAHERAETELARADCALLGDRLADARALAGSARTRFARRGHDRWRRVAELTLLTADLADGRPPARLLGPARRLAEEFAAQDLELPARTAALLGCAALTALGRPAEARAWFAGLHPIGRTDPIGLKLQQRVVAAEISLAEHQAAAARSQVRLGLTELSRHQAQFGSLDLQTAGAVHGRRLVALDLRLALAARRPAALFNAVERGRAVSRRLTAVTPPADASEPALAELRQVTDALRTLGDDPAERASVVALRQRSAELYGQLNAIAWRAVGAGAVVHAAPMATVAEQVEAQGKVLVSYVVADGRWSAVVLGRDRPRFVDLPGDARTVELSRRAQADLDVLALGGVPAAVRAAVEQSLRRSLAVLDAQLVGPLRLADEALVVVPTGPTSTLPWTCLPSLRGRPVEVSPTATSWLVGGRGGTAEGPVRLAALAGPGLVEASAEVHEVAAAWGAWAETSTATGADATRARLTAGLGSATVLHVAAHGSHQRQSPLFSSLQLADGALFAYEVEAVAPHVVLSACELGQATTRPGDEALGWTRVLLQLGTRCVVAGVSQVADDRAREVMVAYHRRLAAGDDAATALAGATEHGTPVPFVCFGTSWRAVPPPAQLPEPAQVALAAG</sequence>
<dbReference type="STRING" id="546871.SAMN04488543_3395"/>